<dbReference type="Proteomes" id="UP000324585">
    <property type="component" value="Unassembled WGS sequence"/>
</dbReference>
<organism evidence="7 8">
    <name type="scientific">Porphyridium purpureum</name>
    <name type="common">Red alga</name>
    <name type="synonym">Porphyridium cruentum</name>
    <dbReference type="NCBI Taxonomy" id="35688"/>
    <lineage>
        <taxon>Eukaryota</taxon>
        <taxon>Rhodophyta</taxon>
        <taxon>Bangiophyceae</taxon>
        <taxon>Porphyridiales</taxon>
        <taxon>Porphyridiaceae</taxon>
        <taxon>Porphyridium</taxon>
    </lineage>
</organism>
<dbReference type="AlphaFoldDB" id="A0A5J4YTH4"/>
<dbReference type="GO" id="GO:0006325">
    <property type="term" value="P:chromatin organization"/>
    <property type="evidence" value="ECO:0007669"/>
    <property type="project" value="UniProtKB-KW"/>
</dbReference>
<proteinExistence type="predicted"/>
<dbReference type="OrthoDB" id="370884at2759"/>
<feature type="compositionally biased region" description="Basic and acidic residues" evidence="5">
    <location>
        <begin position="1"/>
        <end position="10"/>
    </location>
</feature>
<evidence type="ECO:0000256" key="2">
    <source>
        <dbReference type="ARBA" id="ARBA00022853"/>
    </source>
</evidence>
<accession>A0A5J4YTH4</accession>
<dbReference type="GO" id="GO:0003677">
    <property type="term" value="F:DNA binding"/>
    <property type="evidence" value="ECO:0007669"/>
    <property type="project" value="UniProtKB-KW"/>
</dbReference>
<dbReference type="GO" id="GO:0042393">
    <property type="term" value="F:histone binding"/>
    <property type="evidence" value="ECO:0007669"/>
    <property type="project" value="TreeGrafter"/>
</dbReference>
<dbReference type="PANTHER" id="PTHR13468:SF1">
    <property type="entry name" value="PROTEIN DEK"/>
    <property type="match status" value="1"/>
</dbReference>
<evidence type="ECO:0000256" key="3">
    <source>
        <dbReference type="ARBA" id="ARBA00023125"/>
    </source>
</evidence>
<keyword evidence="2" id="KW-0156">Chromatin regulator</keyword>
<feature type="domain" description="DEK-C" evidence="6">
    <location>
        <begin position="258"/>
        <end position="316"/>
    </location>
</feature>
<evidence type="ECO:0000256" key="1">
    <source>
        <dbReference type="ARBA" id="ARBA00004123"/>
    </source>
</evidence>
<protein>
    <recommendedName>
        <fullName evidence="6">DEK-C domain-containing protein</fullName>
    </recommendedName>
</protein>
<dbReference type="PROSITE" id="PS51998">
    <property type="entry name" value="DEK_C"/>
    <property type="match status" value="1"/>
</dbReference>
<evidence type="ECO:0000313" key="7">
    <source>
        <dbReference type="EMBL" id="KAA8493757.1"/>
    </source>
</evidence>
<keyword evidence="3" id="KW-0238">DNA-binding</keyword>
<dbReference type="PANTHER" id="PTHR13468">
    <property type="entry name" value="DEK PROTEIN"/>
    <property type="match status" value="1"/>
</dbReference>
<name>A0A5J4YTH4_PORPP</name>
<dbReference type="OMA" id="CEKEPKM"/>
<feature type="compositionally biased region" description="Basic and acidic residues" evidence="5">
    <location>
        <begin position="242"/>
        <end position="262"/>
    </location>
</feature>
<dbReference type="InterPro" id="IPR014876">
    <property type="entry name" value="DEK_C"/>
</dbReference>
<dbReference type="GO" id="GO:0005634">
    <property type="term" value="C:nucleus"/>
    <property type="evidence" value="ECO:0007669"/>
    <property type="project" value="UniProtKB-SubCell"/>
</dbReference>
<evidence type="ECO:0000259" key="6">
    <source>
        <dbReference type="PROSITE" id="PS51998"/>
    </source>
</evidence>
<reference evidence="8" key="1">
    <citation type="journal article" date="2019" name="Nat. Commun.">
        <title>Expansion of phycobilisome linker gene families in mesophilic red algae.</title>
        <authorList>
            <person name="Lee J."/>
            <person name="Kim D."/>
            <person name="Bhattacharya D."/>
            <person name="Yoon H.S."/>
        </authorList>
    </citation>
    <scope>NUCLEOTIDE SEQUENCE [LARGE SCALE GENOMIC DNA]</scope>
    <source>
        <strain evidence="8">CCMP 1328</strain>
    </source>
</reference>
<feature type="region of interest" description="Disordered" evidence="5">
    <location>
        <begin position="178"/>
        <end position="262"/>
    </location>
</feature>
<dbReference type="EMBL" id="VRMN01000006">
    <property type="protein sequence ID" value="KAA8493757.1"/>
    <property type="molecule type" value="Genomic_DNA"/>
</dbReference>
<evidence type="ECO:0000256" key="4">
    <source>
        <dbReference type="ARBA" id="ARBA00023242"/>
    </source>
</evidence>
<evidence type="ECO:0000313" key="8">
    <source>
        <dbReference type="Proteomes" id="UP000324585"/>
    </source>
</evidence>
<feature type="region of interest" description="Disordered" evidence="5">
    <location>
        <begin position="1"/>
        <end position="38"/>
    </location>
</feature>
<evidence type="ECO:0000256" key="5">
    <source>
        <dbReference type="SAM" id="MobiDB-lite"/>
    </source>
</evidence>
<keyword evidence="8" id="KW-1185">Reference proteome</keyword>
<comment type="caution">
    <text evidence="7">The sequence shown here is derived from an EMBL/GenBank/DDBJ whole genome shotgun (WGS) entry which is preliminary data.</text>
</comment>
<sequence length="320" mass="34833">MDGSPEKARDVAVANGEDAAHDDEAQAEEEPALLEKRVSKRPKLYGEGPGEAVVSKAVVAVVMNETGTSLGENEELVKAMGKLHSSADLLKVMHRMLYGTPGKESTRKREIRSWRGIAAEDADGRAKLAQRVGKVSISDLRAIAKVCKIKKSSAPREELCNECVAYFMTPVAMNGRKVTPVKKASNEKAKSGSARRSRSESKSKKKRAAEAGASSSAEDDEESGADERVGDENDEIDGSASDTEKNTSEAPEVSRKESESDTLVKAELKELLHDMSADERATLTSRRARELLEARLSRSLTDQKAMIREWCIELLSAEDN</sequence>
<comment type="subcellular location">
    <subcellularLocation>
        <location evidence="1">Nucleus</location>
    </subcellularLocation>
</comment>
<keyword evidence="4" id="KW-0539">Nucleus</keyword>
<dbReference type="InterPro" id="IPR044198">
    <property type="entry name" value="DEK"/>
</dbReference>
<dbReference type="GO" id="GO:2000779">
    <property type="term" value="P:regulation of double-strand break repair"/>
    <property type="evidence" value="ECO:0007669"/>
    <property type="project" value="TreeGrafter"/>
</dbReference>
<gene>
    <name evidence="7" type="ORF">FVE85_4894</name>
</gene>